<name>A0A5P2BBX1_STRVZ</name>
<feature type="compositionally biased region" description="Basic and acidic residues" evidence="1">
    <location>
        <begin position="182"/>
        <end position="203"/>
    </location>
</feature>
<accession>A0A5P2BBX1</accession>
<feature type="region of interest" description="Disordered" evidence="1">
    <location>
        <begin position="279"/>
        <end position="306"/>
    </location>
</feature>
<protein>
    <submittedName>
        <fullName evidence="3">Mobilization protein</fullName>
    </submittedName>
</protein>
<gene>
    <name evidence="3" type="ORF">DEJ47_12965</name>
</gene>
<evidence type="ECO:0000256" key="1">
    <source>
        <dbReference type="SAM" id="MobiDB-lite"/>
    </source>
</evidence>
<feature type="region of interest" description="Disordered" evidence="1">
    <location>
        <begin position="172"/>
        <end position="203"/>
    </location>
</feature>
<dbReference type="OrthoDB" id="4382201at2"/>
<keyword evidence="4" id="KW-1185">Reference proteome</keyword>
<feature type="domain" description="MobA/VirD2-like nuclease" evidence="2">
    <location>
        <begin position="75"/>
        <end position="167"/>
    </location>
</feature>
<dbReference type="EMBL" id="CP029193">
    <property type="protein sequence ID" value="QES27248.1"/>
    <property type="molecule type" value="Genomic_DNA"/>
</dbReference>
<feature type="region of interest" description="Disordered" evidence="1">
    <location>
        <begin position="541"/>
        <end position="585"/>
    </location>
</feature>
<proteinExistence type="predicted"/>
<organism evidence="3 4">
    <name type="scientific">Streptomyces venezuelae</name>
    <dbReference type="NCBI Taxonomy" id="54571"/>
    <lineage>
        <taxon>Bacteria</taxon>
        <taxon>Bacillati</taxon>
        <taxon>Actinomycetota</taxon>
        <taxon>Actinomycetes</taxon>
        <taxon>Kitasatosporales</taxon>
        <taxon>Streptomycetaceae</taxon>
        <taxon>Streptomyces</taxon>
    </lineage>
</organism>
<dbReference type="RefSeq" id="WP_150167943.1">
    <property type="nucleotide sequence ID" value="NZ_CP029193.1"/>
</dbReference>
<dbReference type="Proteomes" id="UP000323046">
    <property type="component" value="Chromosome"/>
</dbReference>
<sequence>MIPSVNDMGDDTHGLLKYLYGPGKAEEHIDPHLVAAWDNLAPDPGRNADRKAALRALQILLDQPVMALPETERPAEHVWHLSVRAAPEDPILTDEQWADIARRMVSATGIAPEGDDAACRWAAVRHADDHIHIVATVVRHDGRQARIRRDGARAQAEARKIEIDYDLRRVNTGDGTAAKRPSSAERHKANRQGKERAPREELRETVRRAAAGVASEEEFFDRLAAAGLLVDTRAAPSGDLLGYKVALSDDRNEDQEPIYYSGSTLAADLSLPRIRERWANNASEPGRDAATDRSSGSDPISPSDARRQAATASWQAVLVIDQGEDGQISGLIAAGGEVLDALAKTSALNTRRELRDAAFVFERATRSHIRAERQHARDLRKAARDLVQGGPALGRVEDGATTAMLIDMVFFLVTATAQWHAMKGHAQQAAAARQAAEHLRAAYQAAAPMYLGVMRDRGRRMSLPLQRKQTAYLRRAVPELAEQVLAEPGWYALASTLADVERAGHDPAALLAEAAERRELGTADSISDVLVWRLRRMADLPADASATPPTPEKHTTAPSRRGHTRTATPSRTPGPGTEGTREHRR</sequence>
<dbReference type="AlphaFoldDB" id="A0A5P2BBX1"/>
<evidence type="ECO:0000313" key="4">
    <source>
        <dbReference type="Proteomes" id="UP000323046"/>
    </source>
</evidence>
<evidence type="ECO:0000259" key="2">
    <source>
        <dbReference type="Pfam" id="PF03432"/>
    </source>
</evidence>
<dbReference type="Pfam" id="PF03432">
    <property type="entry name" value="Relaxase"/>
    <property type="match status" value="1"/>
</dbReference>
<reference evidence="3 4" key="1">
    <citation type="submission" date="2018-05" db="EMBL/GenBank/DDBJ databases">
        <title>Streptomyces venezuelae.</title>
        <authorList>
            <person name="Kim W."/>
            <person name="Lee N."/>
            <person name="Cho B.-K."/>
        </authorList>
    </citation>
    <scope>NUCLEOTIDE SEQUENCE [LARGE SCALE GENOMIC DNA]</scope>
    <source>
        <strain evidence="3 4">ATCC 14583</strain>
    </source>
</reference>
<evidence type="ECO:0000313" key="3">
    <source>
        <dbReference type="EMBL" id="QES27248.1"/>
    </source>
</evidence>
<dbReference type="InterPro" id="IPR005094">
    <property type="entry name" value="Endonuclease_MobA/VirD2"/>
</dbReference>